<sequence>MQKRTATLPTIACVHFLRARIYYIRLRDFFIATQPCFERRANNPRDVDAPRQWAVAPSARHRARETRVKSAAAAELLLLSAASRTRQCFAAQCVLVIASYSHPCRKACAAATGQLQTRCSNSRSCVEKKK</sequence>
<protein>
    <submittedName>
        <fullName evidence="1">Uncharacterized protein</fullName>
    </submittedName>
</protein>
<reference evidence="1 2" key="1">
    <citation type="submission" date="2020-02" db="EMBL/GenBank/DDBJ databases">
        <authorList>
            <person name="Ferguson B K."/>
        </authorList>
    </citation>
    <scope>NUCLEOTIDE SEQUENCE [LARGE SCALE GENOMIC DNA]</scope>
</reference>
<evidence type="ECO:0000313" key="1">
    <source>
        <dbReference type="EMBL" id="CAB0038133.1"/>
    </source>
</evidence>
<gene>
    <name evidence="1" type="ORF">TBRA_LOCUS9925</name>
</gene>
<organism evidence="1 2">
    <name type="scientific">Trichogramma brassicae</name>
    <dbReference type="NCBI Taxonomy" id="86971"/>
    <lineage>
        <taxon>Eukaryota</taxon>
        <taxon>Metazoa</taxon>
        <taxon>Ecdysozoa</taxon>
        <taxon>Arthropoda</taxon>
        <taxon>Hexapoda</taxon>
        <taxon>Insecta</taxon>
        <taxon>Pterygota</taxon>
        <taxon>Neoptera</taxon>
        <taxon>Endopterygota</taxon>
        <taxon>Hymenoptera</taxon>
        <taxon>Apocrita</taxon>
        <taxon>Proctotrupomorpha</taxon>
        <taxon>Chalcidoidea</taxon>
        <taxon>Trichogrammatidae</taxon>
        <taxon>Trichogramma</taxon>
    </lineage>
</organism>
<dbReference type="Proteomes" id="UP000479190">
    <property type="component" value="Unassembled WGS sequence"/>
</dbReference>
<proteinExistence type="predicted"/>
<name>A0A6H5IKC2_9HYME</name>
<keyword evidence="2" id="KW-1185">Reference proteome</keyword>
<dbReference type="AlphaFoldDB" id="A0A6H5IKC2"/>
<evidence type="ECO:0000313" key="2">
    <source>
        <dbReference type="Proteomes" id="UP000479190"/>
    </source>
</evidence>
<accession>A0A6H5IKC2</accession>
<dbReference type="EMBL" id="CADCXV010000892">
    <property type="protein sequence ID" value="CAB0038133.1"/>
    <property type="molecule type" value="Genomic_DNA"/>
</dbReference>